<dbReference type="RefSeq" id="WP_012107819.1">
    <property type="nucleotide sequence ID" value="NC_009712.1"/>
</dbReference>
<dbReference type="HOGENOM" id="CLU_129660_0_0_2"/>
<dbReference type="Pfam" id="PF09824">
    <property type="entry name" value="ArsR"/>
    <property type="match status" value="1"/>
</dbReference>
<dbReference type="AlphaFoldDB" id="A7IAJ8"/>
<evidence type="ECO:0000313" key="1">
    <source>
        <dbReference type="EMBL" id="ABS56759.1"/>
    </source>
</evidence>
<dbReference type="Proteomes" id="UP000002408">
    <property type="component" value="Chromosome"/>
</dbReference>
<accession>A7IAJ8</accession>
<dbReference type="KEGG" id="mbn:Mboo_2245"/>
<dbReference type="PIRSF" id="PIRSF022057">
    <property type="entry name" value="UCP022057"/>
    <property type="match status" value="1"/>
</dbReference>
<proteinExistence type="predicted"/>
<dbReference type="InterPro" id="IPR014517">
    <property type="entry name" value="ArsR_tscrpt_regulator"/>
</dbReference>
<protein>
    <recommendedName>
        <fullName evidence="3">Transcriptional regulator, ArsR family</fullName>
    </recommendedName>
</protein>
<dbReference type="EMBL" id="CP000780">
    <property type="protein sequence ID" value="ABS56759.1"/>
    <property type="molecule type" value="Genomic_DNA"/>
</dbReference>
<reference evidence="2" key="1">
    <citation type="journal article" date="2015" name="Microbiology">
        <title>Genome of Methanoregula boonei 6A8 reveals adaptations to oligotrophic peatland environments.</title>
        <authorList>
            <person name="Braeuer S."/>
            <person name="Cadillo-Quiroz H."/>
            <person name="Kyrpides N."/>
            <person name="Woyke T."/>
            <person name="Goodwin L."/>
            <person name="Detter C."/>
            <person name="Podell S."/>
            <person name="Yavitt J.B."/>
            <person name="Zinder S.H."/>
        </authorList>
    </citation>
    <scope>NUCLEOTIDE SEQUENCE [LARGE SCALE GENOMIC DNA]</scope>
    <source>
        <strain evidence="2">DSM 21154 / JCM 14090 / 6A8</strain>
    </source>
</reference>
<organism evidence="1 2">
    <name type="scientific">Methanoregula boonei (strain DSM 21154 / JCM 14090 / 6A8)</name>
    <dbReference type="NCBI Taxonomy" id="456442"/>
    <lineage>
        <taxon>Archaea</taxon>
        <taxon>Methanobacteriati</taxon>
        <taxon>Methanobacteriota</taxon>
        <taxon>Stenosarchaea group</taxon>
        <taxon>Methanomicrobia</taxon>
        <taxon>Methanomicrobiales</taxon>
        <taxon>Methanoregulaceae</taxon>
        <taxon>Methanoregula</taxon>
    </lineage>
</organism>
<keyword evidence="2" id="KW-1185">Reference proteome</keyword>
<evidence type="ECO:0008006" key="3">
    <source>
        <dbReference type="Google" id="ProtNLM"/>
    </source>
</evidence>
<gene>
    <name evidence="1" type="ordered locus">Mboo_2245</name>
</gene>
<dbReference type="GeneID" id="5409933"/>
<dbReference type="STRING" id="456442.Mboo_2245"/>
<evidence type="ECO:0000313" key="2">
    <source>
        <dbReference type="Proteomes" id="UP000002408"/>
    </source>
</evidence>
<name>A7IAJ8_METB6</name>
<dbReference type="eggNOG" id="arCOG04366">
    <property type="taxonomic scope" value="Archaea"/>
</dbReference>
<sequence>MYRVFTVPGHIRIVNDPVELVPLLMTFNSPAFKKVYELLSKSWMTEDEIQAQVKDDSVPVCLQILKKGNLVEEQWRMPKPGEKPQREFRGTYNKFRANFQCNLQDLSDILYISLSNDENLRDVVSRIEAELGNGNTSISDLSRKFGVSPVFIRGLAKRIPHLDVKGQGLVLLDTGR</sequence>